<feature type="compositionally biased region" description="Basic and acidic residues" evidence="1">
    <location>
        <begin position="42"/>
        <end position="60"/>
    </location>
</feature>
<dbReference type="Proteomes" id="UP000675880">
    <property type="component" value="Unassembled WGS sequence"/>
</dbReference>
<name>A0ABM8SBY5_9BACT</name>
<dbReference type="EMBL" id="CAJNBJ010000021">
    <property type="protein sequence ID" value="CAE6800283.1"/>
    <property type="molecule type" value="Genomic_DNA"/>
</dbReference>
<accession>A0ABM8SBY5</accession>
<feature type="region of interest" description="Disordered" evidence="1">
    <location>
        <begin position="30"/>
        <end position="77"/>
    </location>
</feature>
<evidence type="ECO:0000313" key="2">
    <source>
        <dbReference type="EMBL" id="CAE6800283.1"/>
    </source>
</evidence>
<reference evidence="2 3" key="1">
    <citation type="submission" date="2021-02" db="EMBL/GenBank/DDBJ databases">
        <authorList>
            <person name="Han P."/>
        </authorList>
    </citation>
    <scope>NUCLEOTIDE SEQUENCE [LARGE SCALE GENOMIC DNA]</scope>
    <source>
        <strain evidence="2">Candidatus Nitrospira sp. ZN2</strain>
    </source>
</reference>
<keyword evidence="3" id="KW-1185">Reference proteome</keyword>
<evidence type="ECO:0000256" key="1">
    <source>
        <dbReference type="SAM" id="MobiDB-lite"/>
    </source>
</evidence>
<evidence type="ECO:0000313" key="3">
    <source>
        <dbReference type="Proteomes" id="UP000675880"/>
    </source>
</evidence>
<sequence>MTKPSGLRMMPWLVGLMCGDGHLGLPFEANVTYQDDDDSDREDNPRSKEGVDNAGRRGDPEGWPCRLPDRNGVWARV</sequence>
<protein>
    <recommendedName>
        <fullName evidence="4">Secreted protein</fullName>
    </recommendedName>
</protein>
<organism evidence="2 3">
    <name type="scientific">Nitrospira defluvii</name>
    <dbReference type="NCBI Taxonomy" id="330214"/>
    <lineage>
        <taxon>Bacteria</taxon>
        <taxon>Pseudomonadati</taxon>
        <taxon>Nitrospirota</taxon>
        <taxon>Nitrospiria</taxon>
        <taxon>Nitrospirales</taxon>
        <taxon>Nitrospiraceae</taxon>
        <taxon>Nitrospira</taxon>
    </lineage>
</organism>
<proteinExistence type="predicted"/>
<evidence type="ECO:0008006" key="4">
    <source>
        <dbReference type="Google" id="ProtNLM"/>
    </source>
</evidence>
<comment type="caution">
    <text evidence="2">The sequence shown here is derived from an EMBL/GenBank/DDBJ whole genome shotgun (WGS) entry which is preliminary data.</text>
</comment>
<gene>
    <name evidence="2" type="ORF">NSPZN2_80029</name>
</gene>